<evidence type="ECO:0000256" key="8">
    <source>
        <dbReference type="ARBA" id="ARBA00022573"/>
    </source>
</evidence>
<evidence type="ECO:0000256" key="18">
    <source>
        <dbReference type="ARBA" id="ARBA00049504"/>
    </source>
</evidence>
<dbReference type="GO" id="GO:0005886">
    <property type="term" value="C:plasma membrane"/>
    <property type="evidence" value="ECO:0007669"/>
    <property type="project" value="UniProtKB-SubCell"/>
</dbReference>
<keyword evidence="11 19" id="KW-0460">Magnesium</keyword>
<gene>
    <name evidence="19 20" type="primary">cobS</name>
    <name evidence="20" type="ORF">GJ654_10520</name>
</gene>
<dbReference type="InterPro" id="IPR003805">
    <property type="entry name" value="CobS"/>
</dbReference>
<comment type="cofactor">
    <cofactor evidence="1 19">
        <name>Mg(2+)</name>
        <dbReference type="ChEBI" id="CHEBI:18420"/>
    </cofactor>
</comment>
<comment type="pathway">
    <text evidence="3 19">Cofactor biosynthesis; adenosylcobalamin biosynthesis; adenosylcobalamin from cob(II)yrinate a,c-diamide: step 7/7.</text>
</comment>
<feature type="transmembrane region" description="Helical" evidence="19">
    <location>
        <begin position="140"/>
        <end position="162"/>
    </location>
</feature>
<evidence type="ECO:0000256" key="17">
    <source>
        <dbReference type="ARBA" id="ARBA00048623"/>
    </source>
</evidence>
<dbReference type="Proteomes" id="UP000439113">
    <property type="component" value="Unassembled WGS sequence"/>
</dbReference>
<comment type="similarity">
    <text evidence="4 19">Belongs to the CobS family.</text>
</comment>
<evidence type="ECO:0000256" key="1">
    <source>
        <dbReference type="ARBA" id="ARBA00001946"/>
    </source>
</evidence>
<feature type="transmembrane region" description="Helical" evidence="19">
    <location>
        <begin position="40"/>
        <end position="59"/>
    </location>
</feature>
<comment type="catalytic activity">
    <reaction evidence="17 19">
        <text>alpha-ribazole + adenosylcob(III)inamide-GDP = adenosylcob(III)alamin + GMP + H(+)</text>
        <dbReference type="Rhea" id="RHEA:16049"/>
        <dbReference type="ChEBI" id="CHEBI:10329"/>
        <dbReference type="ChEBI" id="CHEBI:15378"/>
        <dbReference type="ChEBI" id="CHEBI:18408"/>
        <dbReference type="ChEBI" id="CHEBI:58115"/>
        <dbReference type="ChEBI" id="CHEBI:60487"/>
        <dbReference type="EC" id="2.7.8.26"/>
    </reaction>
</comment>
<organism evidence="20 21">
    <name type="scientific">Rhodoblastus acidophilus</name>
    <name type="common">Rhodopseudomonas acidophila</name>
    <dbReference type="NCBI Taxonomy" id="1074"/>
    <lineage>
        <taxon>Bacteria</taxon>
        <taxon>Pseudomonadati</taxon>
        <taxon>Pseudomonadota</taxon>
        <taxon>Alphaproteobacteria</taxon>
        <taxon>Hyphomicrobiales</taxon>
        <taxon>Rhodoblastaceae</taxon>
        <taxon>Rhodoblastus</taxon>
    </lineage>
</organism>
<evidence type="ECO:0000256" key="3">
    <source>
        <dbReference type="ARBA" id="ARBA00004663"/>
    </source>
</evidence>
<name>A0A6N8DM60_RHOAC</name>
<comment type="caution">
    <text evidence="20">The sequence shown here is derived from an EMBL/GenBank/DDBJ whole genome shotgun (WGS) entry which is preliminary data.</text>
</comment>
<evidence type="ECO:0000256" key="13">
    <source>
        <dbReference type="ARBA" id="ARBA00023136"/>
    </source>
</evidence>
<evidence type="ECO:0000256" key="11">
    <source>
        <dbReference type="ARBA" id="ARBA00022842"/>
    </source>
</evidence>
<dbReference type="GO" id="GO:0051073">
    <property type="term" value="F:adenosylcobinamide-GDP ribazoletransferase activity"/>
    <property type="evidence" value="ECO:0007669"/>
    <property type="project" value="UniProtKB-UniRule"/>
</dbReference>
<dbReference type="AlphaFoldDB" id="A0A6N8DM60"/>
<dbReference type="UniPathway" id="UPA00148">
    <property type="reaction ID" value="UER00238"/>
</dbReference>
<dbReference type="GO" id="GO:0008818">
    <property type="term" value="F:cobalamin 5'-phosphate synthase activity"/>
    <property type="evidence" value="ECO:0007669"/>
    <property type="project" value="UniProtKB-UniRule"/>
</dbReference>
<evidence type="ECO:0000256" key="4">
    <source>
        <dbReference type="ARBA" id="ARBA00010561"/>
    </source>
</evidence>
<keyword evidence="13 19" id="KW-0472">Membrane</keyword>
<keyword evidence="8 19" id="KW-0169">Cobalamin biosynthesis</keyword>
<dbReference type="EMBL" id="WNKS01000007">
    <property type="protein sequence ID" value="MTV31428.1"/>
    <property type="molecule type" value="Genomic_DNA"/>
</dbReference>
<evidence type="ECO:0000256" key="9">
    <source>
        <dbReference type="ARBA" id="ARBA00022679"/>
    </source>
</evidence>
<keyword evidence="7 19" id="KW-1003">Cell membrane</keyword>
<comment type="subcellular location">
    <subcellularLocation>
        <location evidence="2 19">Cell membrane</location>
        <topology evidence="2 19">Multi-pass membrane protein</topology>
    </subcellularLocation>
</comment>
<reference evidence="20 21" key="1">
    <citation type="submission" date="2019-11" db="EMBL/GenBank/DDBJ databases">
        <title>Whole-genome sequence of a Rhodoblastus acidophilus DSM 142.</title>
        <authorList>
            <person name="Kyndt J.A."/>
            <person name="Meyer T.E."/>
        </authorList>
    </citation>
    <scope>NUCLEOTIDE SEQUENCE [LARGE SCALE GENOMIC DNA]</scope>
    <source>
        <strain evidence="20 21">DSM 142</strain>
    </source>
</reference>
<keyword evidence="12 19" id="KW-1133">Transmembrane helix</keyword>
<dbReference type="PANTHER" id="PTHR34148">
    <property type="entry name" value="ADENOSYLCOBINAMIDE-GDP RIBAZOLETRANSFERASE"/>
    <property type="match status" value="1"/>
</dbReference>
<keyword evidence="9 19" id="KW-0808">Transferase</keyword>
<evidence type="ECO:0000256" key="16">
    <source>
        <dbReference type="ARBA" id="ARBA00032853"/>
    </source>
</evidence>
<dbReference type="OrthoDB" id="9794626at2"/>
<feature type="transmembrane region" description="Helical" evidence="19">
    <location>
        <begin position="183"/>
        <end position="216"/>
    </location>
</feature>
<protein>
    <recommendedName>
        <fullName evidence="6 19">Adenosylcobinamide-GDP ribazoletransferase</fullName>
        <ecNumber evidence="5 19">2.7.8.26</ecNumber>
    </recommendedName>
    <alternativeName>
        <fullName evidence="16 19">Cobalamin synthase</fullName>
    </alternativeName>
    <alternativeName>
        <fullName evidence="15 19">Cobalamin-5'-phosphate synthase</fullName>
    </alternativeName>
</protein>
<comment type="catalytic activity">
    <reaction evidence="18 19">
        <text>alpha-ribazole 5'-phosphate + adenosylcob(III)inamide-GDP = adenosylcob(III)alamin 5'-phosphate + GMP + H(+)</text>
        <dbReference type="Rhea" id="RHEA:23560"/>
        <dbReference type="ChEBI" id="CHEBI:15378"/>
        <dbReference type="ChEBI" id="CHEBI:57918"/>
        <dbReference type="ChEBI" id="CHEBI:58115"/>
        <dbReference type="ChEBI" id="CHEBI:60487"/>
        <dbReference type="ChEBI" id="CHEBI:60493"/>
        <dbReference type="EC" id="2.7.8.26"/>
    </reaction>
</comment>
<dbReference type="NCBIfam" id="TIGR00317">
    <property type="entry name" value="cobS"/>
    <property type="match status" value="1"/>
</dbReference>
<keyword evidence="10 19" id="KW-0812">Transmembrane</keyword>
<dbReference type="Pfam" id="PF02654">
    <property type="entry name" value="CobS"/>
    <property type="match status" value="1"/>
</dbReference>
<evidence type="ECO:0000256" key="6">
    <source>
        <dbReference type="ARBA" id="ARBA00015850"/>
    </source>
</evidence>
<evidence type="ECO:0000256" key="12">
    <source>
        <dbReference type="ARBA" id="ARBA00022989"/>
    </source>
</evidence>
<sequence length="255" mass="26106">MRFIRETAEALRFFSRMPIPGGVIASGDDFFRGALRRAPYAGAVLGFGFGLMLLAATNAGATPQVAAWLVVGLSALVTGAMHEDGLADVADGFGGGYTREKRLEIMRDSRIGAFGASALIFSFGARVAALSTLAAAPERAILALVAAGAISRAACLAPLVLLRPARTDGLGRASLMNVGEARQSWIAAAVFAFAPLLAGFSLTACLASLLLAVFAVRVLCGWAQRMIGGQTGDVAGAAQQVAEIIVLAVLSGAVP</sequence>
<evidence type="ECO:0000256" key="14">
    <source>
        <dbReference type="ARBA" id="ARBA00025228"/>
    </source>
</evidence>
<dbReference type="EC" id="2.7.8.26" evidence="5 19"/>
<evidence type="ECO:0000256" key="15">
    <source>
        <dbReference type="ARBA" id="ARBA00032605"/>
    </source>
</evidence>
<evidence type="ECO:0000313" key="21">
    <source>
        <dbReference type="Proteomes" id="UP000439113"/>
    </source>
</evidence>
<evidence type="ECO:0000256" key="5">
    <source>
        <dbReference type="ARBA" id="ARBA00013200"/>
    </source>
</evidence>
<evidence type="ECO:0000256" key="19">
    <source>
        <dbReference type="HAMAP-Rule" id="MF_00719"/>
    </source>
</evidence>
<comment type="function">
    <text evidence="14 19">Joins adenosylcobinamide-GDP and alpha-ribazole to generate adenosylcobalamin (Ado-cobalamin). Also synthesizes adenosylcobalamin 5'-phosphate from adenosylcobinamide-GDP and alpha-ribazole 5'-phosphate.</text>
</comment>
<evidence type="ECO:0000256" key="2">
    <source>
        <dbReference type="ARBA" id="ARBA00004651"/>
    </source>
</evidence>
<accession>A0A6N8DM60</accession>
<dbReference type="RefSeq" id="WP_155446112.1">
    <property type="nucleotide sequence ID" value="NZ_JAOQNR010000010.1"/>
</dbReference>
<dbReference type="HAMAP" id="MF_00719">
    <property type="entry name" value="CobS"/>
    <property type="match status" value="1"/>
</dbReference>
<feature type="transmembrane region" description="Helical" evidence="19">
    <location>
        <begin position="111"/>
        <end position="134"/>
    </location>
</feature>
<evidence type="ECO:0000256" key="10">
    <source>
        <dbReference type="ARBA" id="ARBA00022692"/>
    </source>
</evidence>
<dbReference type="GO" id="GO:0009236">
    <property type="term" value="P:cobalamin biosynthetic process"/>
    <property type="evidence" value="ECO:0007669"/>
    <property type="project" value="UniProtKB-UniRule"/>
</dbReference>
<dbReference type="PANTHER" id="PTHR34148:SF1">
    <property type="entry name" value="ADENOSYLCOBINAMIDE-GDP RIBAZOLETRANSFERASE"/>
    <property type="match status" value="1"/>
</dbReference>
<proteinExistence type="inferred from homology"/>
<evidence type="ECO:0000256" key="7">
    <source>
        <dbReference type="ARBA" id="ARBA00022475"/>
    </source>
</evidence>
<evidence type="ECO:0000313" key="20">
    <source>
        <dbReference type="EMBL" id="MTV31428.1"/>
    </source>
</evidence>